<feature type="domain" description="TSEN34 N-terminal" evidence="7">
    <location>
        <begin position="6"/>
        <end position="61"/>
    </location>
</feature>
<dbReference type="CDD" id="cd22363">
    <property type="entry name" value="tRNA-intron_lyase_C"/>
    <property type="match status" value="1"/>
</dbReference>
<proteinExistence type="inferred from homology"/>
<dbReference type="InterPro" id="IPR059049">
    <property type="entry name" value="TSEN34_N"/>
</dbReference>
<dbReference type="PANTHER" id="PTHR13070">
    <property type="entry name" value="TRNA-SPLICING ENDONUCLEASE SUBUNIT SEN34-RELATED"/>
    <property type="match status" value="1"/>
</dbReference>
<dbReference type="OrthoDB" id="48041at2759"/>
<dbReference type="Pfam" id="PF26577">
    <property type="entry name" value="TSEN34_N"/>
    <property type="match status" value="1"/>
</dbReference>
<evidence type="ECO:0000256" key="1">
    <source>
        <dbReference type="ARBA" id="ARBA00008078"/>
    </source>
</evidence>
<gene>
    <name evidence="8" type="ORF">ACHHYP_09441</name>
</gene>
<evidence type="ECO:0000256" key="2">
    <source>
        <dbReference type="ARBA" id="ARBA00012573"/>
    </source>
</evidence>
<dbReference type="PANTHER" id="PTHR13070:SF0">
    <property type="entry name" value="TRNA-SPLICING ENDONUCLEASE SUBUNIT SEN34"/>
    <property type="match status" value="1"/>
</dbReference>
<dbReference type="EMBL" id="JNBR01000093">
    <property type="protein sequence ID" value="OQR97936.1"/>
    <property type="molecule type" value="Genomic_DNA"/>
</dbReference>
<evidence type="ECO:0000313" key="8">
    <source>
        <dbReference type="EMBL" id="OQR97936.1"/>
    </source>
</evidence>
<comment type="catalytic activity">
    <reaction evidence="5">
        <text>pretRNA = a 3'-half-tRNA molecule with a 5'-OH end + a 5'-half-tRNA molecule with a 2',3'-cyclic phosphate end + an intron with a 2',3'-cyclic phosphate and a 5'-hydroxyl terminus.</text>
        <dbReference type="EC" id="4.6.1.16"/>
    </reaction>
</comment>
<keyword evidence="4" id="KW-0456">Lyase</keyword>
<reference evidence="8 9" key="1">
    <citation type="journal article" date="2014" name="Genome Biol. Evol.">
        <title>The secreted proteins of Achlya hypogyna and Thraustotheca clavata identify the ancestral oomycete secretome and reveal gene acquisitions by horizontal gene transfer.</title>
        <authorList>
            <person name="Misner I."/>
            <person name="Blouin N."/>
            <person name="Leonard G."/>
            <person name="Richards T.A."/>
            <person name="Lane C.E."/>
        </authorList>
    </citation>
    <scope>NUCLEOTIDE SEQUENCE [LARGE SCALE GENOMIC DNA]</scope>
    <source>
        <strain evidence="8 9">ATCC 48635</strain>
    </source>
</reference>
<dbReference type="Proteomes" id="UP000243579">
    <property type="component" value="Unassembled WGS sequence"/>
</dbReference>
<dbReference type="SUPFAM" id="SSF53032">
    <property type="entry name" value="tRNA-intron endonuclease catalytic domain-like"/>
    <property type="match status" value="1"/>
</dbReference>
<dbReference type="InterPro" id="IPR011856">
    <property type="entry name" value="tRNA_endonuc-like_dom_sf"/>
</dbReference>
<name>A0A1V9ZIZ4_ACHHY</name>
<dbReference type="GO" id="GO:0005634">
    <property type="term" value="C:nucleus"/>
    <property type="evidence" value="ECO:0007669"/>
    <property type="project" value="UniProtKB-ARBA"/>
</dbReference>
<dbReference type="STRING" id="1202772.A0A1V9ZIZ4"/>
<comment type="caution">
    <text evidence="8">The sequence shown here is derived from an EMBL/GenBank/DDBJ whole genome shotgun (WGS) entry which is preliminary data.</text>
</comment>
<sequence>MVVRVCQDGKVWTATEAQELREMHRIVCGTGGICRFNCNKASEHRLPLQLTPEQLHVGRVHGFLEQAEKEVAVEAPAATASWWSVAWQAVTSLFSTNEPQTRLESEPTTEPTLSNVPLRYRVFEDLWSQGFFITSGSKFGGDLLIYNSDPRTAHATAIIFILPSSTLSPQDLVAYGRLARAVKKNCTLAYINQAGDLRYTTLTHASTTSRAGRPRVPRG</sequence>
<accession>A0A1V9ZIZ4</accession>
<evidence type="ECO:0000256" key="5">
    <source>
        <dbReference type="ARBA" id="ARBA00034031"/>
    </source>
</evidence>
<organism evidence="8 9">
    <name type="scientific">Achlya hypogyna</name>
    <name type="common">Oomycete</name>
    <name type="synonym">Protoachlya hypogyna</name>
    <dbReference type="NCBI Taxonomy" id="1202772"/>
    <lineage>
        <taxon>Eukaryota</taxon>
        <taxon>Sar</taxon>
        <taxon>Stramenopiles</taxon>
        <taxon>Oomycota</taxon>
        <taxon>Saprolegniomycetes</taxon>
        <taxon>Saprolegniales</taxon>
        <taxon>Achlyaceae</taxon>
        <taxon>Achlya</taxon>
    </lineage>
</organism>
<evidence type="ECO:0000256" key="3">
    <source>
        <dbReference type="ARBA" id="ARBA00022694"/>
    </source>
</evidence>
<protein>
    <recommendedName>
        <fullName evidence="2">tRNA-intron lyase</fullName>
        <ecNumber evidence="2">4.6.1.16</ecNumber>
    </recommendedName>
</protein>
<feature type="domain" description="tRNA intron endonuclease catalytic" evidence="6">
    <location>
        <begin position="118"/>
        <end position="199"/>
    </location>
</feature>
<evidence type="ECO:0000256" key="4">
    <source>
        <dbReference type="ARBA" id="ARBA00023239"/>
    </source>
</evidence>
<evidence type="ECO:0000313" key="9">
    <source>
        <dbReference type="Proteomes" id="UP000243579"/>
    </source>
</evidence>
<dbReference type="GO" id="GO:0003676">
    <property type="term" value="F:nucleic acid binding"/>
    <property type="evidence" value="ECO:0007669"/>
    <property type="project" value="InterPro"/>
</dbReference>
<keyword evidence="3" id="KW-0819">tRNA processing</keyword>
<evidence type="ECO:0000259" key="6">
    <source>
        <dbReference type="Pfam" id="PF01974"/>
    </source>
</evidence>
<comment type="similarity">
    <text evidence="1">Belongs to the tRNA-intron endonuclease family.</text>
</comment>
<dbReference type="AlphaFoldDB" id="A0A1V9ZIZ4"/>
<dbReference type="Pfam" id="PF01974">
    <property type="entry name" value="tRNA_int_endo"/>
    <property type="match status" value="1"/>
</dbReference>
<dbReference type="InterPro" id="IPR006677">
    <property type="entry name" value="tRNA_intron_Endonuc_cat-like"/>
</dbReference>
<dbReference type="InterPro" id="IPR036167">
    <property type="entry name" value="tRNA_intron_Endo_cat-like_sf"/>
</dbReference>
<keyword evidence="9" id="KW-1185">Reference proteome</keyword>
<dbReference type="Gene3D" id="3.40.1350.10">
    <property type="match status" value="1"/>
</dbReference>
<dbReference type="EC" id="4.6.1.16" evidence="2"/>
<evidence type="ECO:0000259" key="7">
    <source>
        <dbReference type="Pfam" id="PF26577"/>
    </source>
</evidence>
<dbReference type="GO" id="GO:0000379">
    <property type="term" value="P:tRNA-type intron splice site recognition and cleavage"/>
    <property type="evidence" value="ECO:0007669"/>
    <property type="project" value="TreeGrafter"/>
</dbReference>
<dbReference type="GO" id="GO:0000213">
    <property type="term" value="F:tRNA-intron lyase activity"/>
    <property type="evidence" value="ECO:0007669"/>
    <property type="project" value="UniProtKB-EC"/>
</dbReference>